<evidence type="ECO:0000256" key="1">
    <source>
        <dbReference type="SAM" id="Phobius"/>
    </source>
</evidence>
<feature type="transmembrane region" description="Helical" evidence="1">
    <location>
        <begin position="102"/>
        <end position="120"/>
    </location>
</feature>
<keyword evidence="1" id="KW-0472">Membrane</keyword>
<evidence type="ECO:0008006" key="4">
    <source>
        <dbReference type="Google" id="ProtNLM"/>
    </source>
</evidence>
<protein>
    <recommendedName>
        <fullName evidence="4">Tetratricopeptide repeat protein</fullName>
    </recommendedName>
</protein>
<keyword evidence="1" id="KW-0812">Transmembrane</keyword>
<keyword evidence="1" id="KW-1133">Transmembrane helix</keyword>
<dbReference type="AlphaFoldDB" id="A0A6M3IWE9"/>
<organism evidence="2">
    <name type="scientific">viral metagenome</name>
    <dbReference type="NCBI Taxonomy" id="1070528"/>
    <lineage>
        <taxon>unclassified sequences</taxon>
        <taxon>metagenomes</taxon>
        <taxon>organismal metagenomes</taxon>
    </lineage>
</organism>
<gene>
    <name evidence="3" type="ORF">MM415A00680_0010</name>
    <name evidence="2" type="ORF">MM415B00960_0013</name>
</gene>
<evidence type="ECO:0000313" key="3">
    <source>
        <dbReference type="EMBL" id="QJA80679.1"/>
    </source>
</evidence>
<dbReference type="EMBL" id="MT141439">
    <property type="protein sequence ID" value="QJA61365.1"/>
    <property type="molecule type" value="Genomic_DNA"/>
</dbReference>
<accession>A0A6M3IWE9</accession>
<proteinExistence type="predicted"/>
<sequence length="265" mass="29815">MPIVKKIIEKAPASDRSAVEAACSHRVHNDYLEIVYELGIIGFVIFMGIFLTLNFKASPIISGLVVAYAVNALFFFPLREVHTAVPFWAVVGAMASVPSQTVIIHPVIAVVVALIVIRVLGDIYVRLQGLVLYDEFMKTPEGDRKCEIIRLAIQRDPYNDKYLTEGYYHHVKTNPAIAFQYASRCMENYSGGKVRWGVFDQYARAVLRFGGFNIARMSLHYALSICPGFKQSEELISQINQIEGAQQQTLKKMQDFSDGVNNRNM</sequence>
<evidence type="ECO:0000313" key="2">
    <source>
        <dbReference type="EMBL" id="QJA61365.1"/>
    </source>
</evidence>
<reference evidence="2" key="1">
    <citation type="submission" date="2020-03" db="EMBL/GenBank/DDBJ databases">
        <title>The deep terrestrial virosphere.</title>
        <authorList>
            <person name="Holmfeldt K."/>
            <person name="Nilsson E."/>
            <person name="Simone D."/>
            <person name="Lopez-Fernandez M."/>
            <person name="Wu X."/>
            <person name="de Brujin I."/>
            <person name="Lundin D."/>
            <person name="Andersson A."/>
            <person name="Bertilsson S."/>
            <person name="Dopson M."/>
        </authorList>
    </citation>
    <scope>NUCLEOTIDE SEQUENCE</scope>
    <source>
        <strain evidence="3">MM415A00680</strain>
        <strain evidence="2">MM415B00960</strain>
    </source>
</reference>
<feature type="transmembrane region" description="Helical" evidence="1">
    <location>
        <begin position="60"/>
        <end position="78"/>
    </location>
</feature>
<feature type="transmembrane region" description="Helical" evidence="1">
    <location>
        <begin position="34"/>
        <end position="53"/>
    </location>
</feature>
<name>A0A6M3IWE9_9ZZZZ</name>
<dbReference type="EMBL" id="MT142431">
    <property type="protein sequence ID" value="QJA80679.1"/>
    <property type="molecule type" value="Genomic_DNA"/>
</dbReference>